<name>A0A1F5G611_9BACT</name>
<dbReference type="STRING" id="1797711.A2870_02385"/>
<protein>
    <recommendedName>
        <fullName evidence="1">ATP-dependent DNA ligase family profile domain-containing protein</fullName>
    </recommendedName>
</protein>
<evidence type="ECO:0000313" key="3">
    <source>
        <dbReference type="Proteomes" id="UP000179102"/>
    </source>
</evidence>
<dbReference type="Gene3D" id="3.30.470.30">
    <property type="entry name" value="DNA ligase/mRNA capping enzyme"/>
    <property type="match status" value="1"/>
</dbReference>
<dbReference type="GO" id="GO:0005524">
    <property type="term" value="F:ATP binding"/>
    <property type="evidence" value="ECO:0007669"/>
    <property type="project" value="InterPro"/>
</dbReference>
<evidence type="ECO:0000313" key="2">
    <source>
        <dbReference type="EMBL" id="OGD87254.1"/>
    </source>
</evidence>
<dbReference type="Proteomes" id="UP000179102">
    <property type="component" value="Unassembled WGS sequence"/>
</dbReference>
<organism evidence="2 3">
    <name type="scientific">Candidatus Curtissbacteria bacterium RIFCSPHIGHO2_01_FULL_41_11</name>
    <dbReference type="NCBI Taxonomy" id="1797711"/>
    <lineage>
        <taxon>Bacteria</taxon>
        <taxon>Candidatus Curtissiibacteriota</taxon>
    </lineage>
</organism>
<dbReference type="GO" id="GO:0006310">
    <property type="term" value="P:DNA recombination"/>
    <property type="evidence" value="ECO:0007669"/>
    <property type="project" value="InterPro"/>
</dbReference>
<feature type="domain" description="ATP-dependent DNA ligase family profile" evidence="1">
    <location>
        <begin position="126"/>
        <end position="217"/>
    </location>
</feature>
<evidence type="ECO:0000259" key="1">
    <source>
        <dbReference type="PROSITE" id="PS50160"/>
    </source>
</evidence>
<reference evidence="2 3" key="1">
    <citation type="journal article" date="2016" name="Nat. Commun.">
        <title>Thousands of microbial genomes shed light on interconnected biogeochemical processes in an aquifer system.</title>
        <authorList>
            <person name="Anantharaman K."/>
            <person name="Brown C.T."/>
            <person name="Hug L.A."/>
            <person name="Sharon I."/>
            <person name="Castelle C.J."/>
            <person name="Probst A.J."/>
            <person name="Thomas B.C."/>
            <person name="Singh A."/>
            <person name="Wilkins M.J."/>
            <person name="Karaoz U."/>
            <person name="Brodie E.L."/>
            <person name="Williams K.H."/>
            <person name="Hubbard S.S."/>
            <person name="Banfield J.F."/>
        </authorList>
    </citation>
    <scope>NUCLEOTIDE SEQUENCE [LARGE SCALE GENOMIC DNA]</scope>
</reference>
<dbReference type="Pfam" id="PF01068">
    <property type="entry name" value="DNA_ligase_A_M"/>
    <property type="match status" value="1"/>
</dbReference>
<sequence length="222" mass="25218">MSPDRRPRTTEILLPKIDPLEPGLFISIPRHLENCIVEQKWNGMRGLVYIQKGGPVRIKTKSGMVVTEKFPELERDFKLIGQRHAAVLDGEIIFGEGRTNADRNEVIYRRTPSPIMAVRPNHPFRYIAFDIPFLDGVAISEKVTLQRKARLRALLATLPEGIHISAAGYALTAKDKRMLLESLEKGGYEGAVFKLKDSKYKMTRSGNRMISPWKKYKFPQAA</sequence>
<dbReference type="PROSITE" id="PS50160">
    <property type="entry name" value="DNA_LIGASE_A3"/>
    <property type="match status" value="1"/>
</dbReference>
<accession>A0A1F5G611</accession>
<proteinExistence type="predicted"/>
<dbReference type="GO" id="GO:0006281">
    <property type="term" value="P:DNA repair"/>
    <property type="evidence" value="ECO:0007669"/>
    <property type="project" value="InterPro"/>
</dbReference>
<dbReference type="SUPFAM" id="SSF56091">
    <property type="entry name" value="DNA ligase/mRNA capping enzyme, catalytic domain"/>
    <property type="match status" value="1"/>
</dbReference>
<comment type="caution">
    <text evidence="2">The sequence shown here is derived from an EMBL/GenBank/DDBJ whole genome shotgun (WGS) entry which is preliminary data.</text>
</comment>
<dbReference type="Gene3D" id="3.30.1490.70">
    <property type="match status" value="1"/>
</dbReference>
<gene>
    <name evidence="2" type="ORF">A2870_02385</name>
</gene>
<dbReference type="GO" id="GO:0003910">
    <property type="term" value="F:DNA ligase (ATP) activity"/>
    <property type="evidence" value="ECO:0007669"/>
    <property type="project" value="InterPro"/>
</dbReference>
<dbReference type="EMBL" id="MFAZ01000017">
    <property type="protein sequence ID" value="OGD87254.1"/>
    <property type="molecule type" value="Genomic_DNA"/>
</dbReference>
<dbReference type="InterPro" id="IPR012310">
    <property type="entry name" value="DNA_ligase_ATP-dep_cent"/>
</dbReference>
<dbReference type="AlphaFoldDB" id="A0A1F5G611"/>